<evidence type="ECO:0008006" key="3">
    <source>
        <dbReference type="Google" id="ProtNLM"/>
    </source>
</evidence>
<dbReference type="AlphaFoldDB" id="A0ABD6A0V7"/>
<reference evidence="1 2" key="1">
    <citation type="journal article" date="2019" name="Int. J. Syst. Evol. Microbiol.">
        <title>The Global Catalogue of Microorganisms (GCM) 10K type strain sequencing project: providing services to taxonomists for standard genome sequencing and annotation.</title>
        <authorList>
            <consortium name="The Broad Institute Genomics Platform"/>
            <consortium name="The Broad Institute Genome Sequencing Center for Infectious Disease"/>
            <person name="Wu L."/>
            <person name="Ma J."/>
        </authorList>
    </citation>
    <scope>NUCLEOTIDE SEQUENCE [LARGE SCALE GENOMIC DNA]</scope>
    <source>
        <strain evidence="1 2">GX21</strain>
    </source>
</reference>
<dbReference type="GeneID" id="96954935"/>
<dbReference type="Proteomes" id="UP001596434">
    <property type="component" value="Unassembled WGS sequence"/>
</dbReference>
<keyword evidence="2" id="KW-1185">Reference proteome</keyword>
<sequence length="57" mass="6357">MERVTAPYSYDGMLDLGPEDGSAYVCSRCESTFDDDHYLCPVCGTLTLERRSRSAES</sequence>
<gene>
    <name evidence="1" type="ORF">ACFQKE_14755</name>
</gene>
<organism evidence="1 2">
    <name type="scientific">Haloplanus litoreus</name>
    <dbReference type="NCBI Taxonomy" id="767515"/>
    <lineage>
        <taxon>Archaea</taxon>
        <taxon>Methanobacteriati</taxon>
        <taxon>Methanobacteriota</taxon>
        <taxon>Stenosarchaea group</taxon>
        <taxon>Halobacteria</taxon>
        <taxon>Halobacteriales</taxon>
        <taxon>Haloferacaceae</taxon>
        <taxon>Haloplanus</taxon>
    </lineage>
</organism>
<accession>A0ABD6A0V7</accession>
<evidence type="ECO:0000313" key="2">
    <source>
        <dbReference type="Proteomes" id="UP001596434"/>
    </source>
</evidence>
<protein>
    <recommendedName>
        <fullName evidence="3">Small CPxCG-related zinc finger protein</fullName>
    </recommendedName>
</protein>
<comment type="caution">
    <text evidence="1">The sequence shown here is derived from an EMBL/GenBank/DDBJ whole genome shotgun (WGS) entry which is preliminary data.</text>
</comment>
<proteinExistence type="predicted"/>
<dbReference type="EMBL" id="JBHTAT010000001">
    <property type="protein sequence ID" value="MFC7256543.1"/>
    <property type="molecule type" value="Genomic_DNA"/>
</dbReference>
<name>A0ABD6A0V7_9EURY</name>
<dbReference type="RefSeq" id="WP_379705493.1">
    <property type="nucleotide sequence ID" value="NZ_JBHTAT010000001.1"/>
</dbReference>
<evidence type="ECO:0000313" key="1">
    <source>
        <dbReference type="EMBL" id="MFC7256543.1"/>
    </source>
</evidence>